<feature type="compositionally biased region" description="Low complexity" evidence="1">
    <location>
        <begin position="102"/>
        <end position="113"/>
    </location>
</feature>
<reference evidence="2" key="1">
    <citation type="submission" date="2023-06" db="EMBL/GenBank/DDBJ databases">
        <title>Genome-scale phylogeny and comparative genomics of the fungal order Sordariales.</title>
        <authorList>
            <consortium name="Lawrence Berkeley National Laboratory"/>
            <person name="Hensen N."/>
            <person name="Bonometti L."/>
            <person name="Westerberg I."/>
            <person name="Brannstrom I.O."/>
            <person name="Guillou S."/>
            <person name="Cros-Aarteil S."/>
            <person name="Calhoun S."/>
            <person name="Haridas S."/>
            <person name="Kuo A."/>
            <person name="Mondo S."/>
            <person name="Pangilinan J."/>
            <person name="Riley R."/>
            <person name="Labutti K."/>
            <person name="Andreopoulos B."/>
            <person name="Lipzen A."/>
            <person name="Chen C."/>
            <person name="Yanf M."/>
            <person name="Daum C."/>
            <person name="Ng V."/>
            <person name="Clum A."/>
            <person name="Steindorff A."/>
            <person name="Ohm R."/>
            <person name="Martin F."/>
            <person name="Silar P."/>
            <person name="Natvig D."/>
            <person name="Lalanne C."/>
            <person name="Gautier V."/>
            <person name="Ament-Velasquez S.L."/>
            <person name="Kruys A."/>
            <person name="Hutchinson M.I."/>
            <person name="Powell A.J."/>
            <person name="Barry K."/>
            <person name="Miller A.N."/>
            <person name="Grigoriev I.V."/>
            <person name="Debuchy R."/>
            <person name="Gladieux P."/>
            <person name="Thoren M.H."/>
            <person name="Johannesson H."/>
        </authorList>
    </citation>
    <scope>NUCLEOTIDE SEQUENCE</scope>
    <source>
        <strain evidence="2">CBS 606.72</strain>
    </source>
</reference>
<feature type="region of interest" description="Disordered" evidence="1">
    <location>
        <begin position="357"/>
        <end position="435"/>
    </location>
</feature>
<dbReference type="Proteomes" id="UP001175000">
    <property type="component" value="Unassembled WGS sequence"/>
</dbReference>
<comment type="caution">
    <text evidence="2">The sequence shown here is derived from an EMBL/GenBank/DDBJ whole genome shotgun (WGS) entry which is preliminary data.</text>
</comment>
<feature type="compositionally biased region" description="Low complexity" evidence="1">
    <location>
        <begin position="400"/>
        <end position="417"/>
    </location>
</feature>
<dbReference type="AlphaFoldDB" id="A0AA39WYF6"/>
<dbReference type="EMBL" id="JAULSU010000003">
    <property type="protein sequence ID" value="KAK0623905.1"/>
    <property type="molecule type" value="Genomic_DNA"/>
</dbReference>
<sequence>MDDAGSARVNDSDAETTSRSPSTDDSSSLDPEMLSIPSGSGTIDSSGDSNKLGVQVFRAVFARLIQHAIHIQEVEYDQPMADLEGPSQDADGAQRRQNGQMSNSTTSASSSTTMHKRTGKRKAQEINQGGEDRGDDDDESPKTARPNKLPPSPSGPRYLACPFWKLDSAAHFECPLFQLDTISHVKQHLARRHTPAHYCQRCYAQFGSDSLLDVHINGTFCSRGADARLAGISYDQRRRLSVKSAKGPEVQQWHAIWDILFTGVEHPACVYVYPKQLVELRTIRQFSLQEGPEILTQELQARGMALRSDVGFGEQQLQEALQSGLTILFHRFLRRPPGDVEDDEAPTVLGLCQAPGSAASSDLPRLESRADGGLGLGLSSNASDSFPPMEQPRIFPNRLPVVGGDPSSPSVPRSSSRFEASQDAGDGPRAPWSPGYVEEAGNANLALNDILCFSEFSDNGGMPHWGLSGWQANQTLEDILGTIAVMTSQEDLVANGSDLGVSDIPRPDEPP</sequence>
<feature type="region of interest" description="Disordered" evidence="1">
    <location>
        <begin position="81"/>
        <end position="154"/>
    </location>
</feature>
<name>A0AA39WYF6_9PEZI</name>
<proteinExistence type="predicted"/>
<protein>
    <submittedName>
        <fullName evidence="2">Uncharacterized protein</fullName>
    </submittedName>
</protein>
<accession>A0AA39WYF6</accession>
<evidence type="ECO:0000313" key="3">
    <source>
        <dbReference type="Proteomes" id="UP001175000"/>
    </source>
</evidence>
<evidence type="ECO:0000313" key="2">
    <source>
        <dbReference type="EMBL" id="KAK0623905.1"/>
    </source>
</evidence>
<dbReference type="PANTHER" id="PTHR38166:SF1">
    <property type="entry name" value="C2H2-TYPE DOMAIN-CONTAINING PROTEIN"/>
    <property type="match status" value="1"/>
</dbReference>
<feature type="region of interest" description="Disordered" evidence="1">
    <location>
        <begin position="1"/>
        <end position="48"/>
    </location>
</feature>
<evidence type="ECO:0000256" key="1">
    <source>
        <dbReference type="SAM" id="MobiDB-lite"/>
    </source>
</evidence>
<keyword evidence="3" id="KW-1185">Reference proteome</keyword>
<organism evidence="2 3">
    <name type="scientific">Immersiella caudata</name>
    <dbReference type="NCBI Taxonomy" id="314043"/>
    <lineage>
        <taxon>Eukaryota</taxon>
        <taxon>Fungi</taxon>
        <taxon>Dikarya</taxon>
        <taxon>Ascomycota</taxon>
        <taxon>Pezizomycotina</taxon>
        <taxon>Sordariomycetes</taxon>
        <taxon>Sordariomycetidae</taxon>
        <taxon>Sordariales</taxon>
        <taxon>Lasiosphaeriaceae</taxon>
        <taxon>Immersiella</taxon>
    </lineage>
</organism>
<feature type="compositionally biased region" description="Low complexity" evidence="1">
    <location>
        <begin position="17"/>
        <end position="48"/>
    </location>
</feature>
<dbReference type="PANTHER" id="PTHR38166">
    <property type="entry name" value="C2H2-TYPE DOMAIN-CONTAINING PROTEIN-RELATED"/>
    <property type="match status" value="1"/>
</dbReference>
<gene>
    <name evidence="2" type="ORF">B0T14DRAFT_495301</name>
</gene>